<dbReference type="RefSeq" id="WP_353543064.1">
    <property type="nucleotide sequence ID" value="NZ_BAABRN010000037.1"/>
</dbReference>
<dbReference type="CDD" id="cd00198">
    <property type="entry name" value="vWFA"/>
    <property type="match status" value="1"/>
</dbReference>
<organism evidence="4 5">
    <name type="scientific">Deinococcus xinjiangensis</name>
    <dbReference type="NCBI Taxonomy" id="457454"/>
    <lineage>
        <taxon>Bacteria</taxon>
        <taxon>Thermotogati</taxon>
        <taxon>Deinococcota</taxon>
        <taxon>Deinococci</taxon>
        <taxon>Deinococcales</taxon>
        <taxon>Deinococcaceae</taxon>
        <taxon>Deinococcus</taxon>
    </lineage>
</organism>
<dbReference type="SUPFAM" id="SSF53300">
    <property type="entry name" value="vWA-like"/>
    <property type="match status" value="1"/>
</dbReference>
<proteinExistence type="predicted"/>
<sequence>MKKTLWLVPLTLTLTLSACGGGGSDSTDPYADKAGTPPAPMTAAEKTVSLSAGLNTTADANGLFMLSIPGFVDSKGNPVKDLTNANFTIVEDSTIKGLTATTATKDTSIPTDIVFVFDTTASMSGAINGVKDSIISFSNALQSSGLDVRVGAVTFGDAFDTVTSPTGIKGGVALATPSAPPSFDYNERPSFALSSDFTAFRDFIGQNTARGGNDNPENGMGATEFAYDKMNWRSGAAKVLIMITDEVQHQAGSGTVPTGTRWTPSTLNAALEKLRGKAVVHVIGPDLGSEVAAPYVDMKAFTGNLATGGMFMDLEASLSSAGVRGNYAGRISTQALDLTKLPISNVLSSSYTLKYRGKKTGTEHTIRVRVEKGDIRGETTLKATY</sequence>
<evidence type="ECO:0000259" key="3">
    <source>
        <dbReference type="PROSITE" id="PS50234"/>
    </source>
</evidence>
<feature type="region of interest" description="Disordered" evidence="1">
    <location>
        <begin position="21"/>
        <end position="41"/>
    </location>
</feature>
<dbReference type="InterPro" id="IPR002035">
    <property type="entry name" value="VWF_A"/>
</dbReference>
<name>A0ABP9VI98_9DEIO</name>
<dbReference type="InterPro" id="IPR036465">
    <property type="entry name" value="vWFA_dom_sf"/>
</dbReference>
<accession>A0ABP9VI98</accession>
<evidence type="ECO:0000313" key="5">
    <source>
        <dbReference type="Proteomes" id="UP001458946"/>
    </source>
</evidence>
<feature type="domain" description="VWFA" evidence="3">
    <location>
        <begin position="112"/>
        <end position="331"/>
    </location>
</feature>
<dbReference type="Pfam" id="PF00362">
    <property type="entry name" value="Integrin_beta"/>
    <property type="match status" value="1"/>
</dbReference>
<keyword evidence="5" id="KW-1185">Reference proteome</keyword>
<keyword evidence="2" id="KW-0732">Signal</keyword>
<dbReference type="PROSITE" id="PS50234">
    <property type="entry name" value="VWFA"/>
    <property type="match status" value="1"/>
</dbReference>
<gene>
    <name evidence="4" type="ORF">Dxin01_02842</name>
</gene>
<reference evidence="4 5" key="1">
    <citation type="submission" date="2024-02" db="EMBL/GenBank/DDBJ databases">
        <title>Deinococcus xinjiangensis NBRC 107630.</title>
        <authorList>
            <person name="Ichikawa N."/>
            <person name="Katano-Makiyama Y."/>
            <person name="Hidaka K."/>
        </authorList>
    </citation>
    <scope>NUCLEOTIDE SEQUENCE [LARGE SCALE GENOMIC DNA]</scope>
    <source>
        <strain evidence="4 5">NBRC 107630</strain>
    </source>
</reference>
<dbReference type="PROSITE" id="PS51257">
    <property type="entry name" value="PROKAR_LIPOPROTEIN"/>
    <property type="match status" value="1"/>
</dbReference>
<evidence type="ECO:0000256" key="1">
    <source>
        <dbReference type="SAM" id="MobiDB-lite"/>
    </source>
</evidence>
<dbReference type="EMBL" id="BAABRN010000037">
    <property type="protein sequence ID" value="GAA5503093.1"/>
    <property type="molecule type" value="Genomic_DNA"/>
</dbReference>
<dbReference type="InterPro" id="IPR052969">
    <property type="entry name" value="Thr-specific_kinase-like"/>
</dbReference>
<comment type="caution">
    <text evidence="4">The sequence shown here is derived from an EMBL/GenBank/DDBJ whole genome shotgun (WGS) entry which is preliminary data.</text>
</comment>
<feature type="chain" id="PRO_5045473044" description="VWFA domain-containing protein" evidence="2">
    <location>
        <begin position="21"/>
        <end position="385"/>
    </location>
</feature>
<feature type="signal peptide" evidence="2">
    <location>
        <begin position="1"/>
        <end position="20"/>
    </location>
</feature>
<dbReference type="PANTHER" id="PTHR47763">
    <property type="entry name" value="ALPHA-PROTEIN KINASE VWKA"/>
    <property type="match status" value="1"/>
</dbReference>
<dbReference type="InterPro" id="IPR002369">
    <property type="entry name" value="Integrin_bsu_VWA"/>
</dbReference>
<dbReference type="Proteomes" id="UP001458946">
    <property type="component" value="Unassembled WGS sequence"/>
</dbReference>
<evidence type="ECO:0000313" key="4">
    <source>
        <dbReference type="EMBL" id="GAA5503093.1"/>
    </source>
</evidence>
<evidence type="ECO:0000256" key="2">
    <source>
        <dbReference type="SAM" id="SignalP"/>
    </source>
</evidence>
<protein>
    <recommendedName>
        <fullName evidence="3">VWFA domain-containing protein</fullName>
    </recommendedName>
</protein>
<dbReference type="Gene3D" id="3.40.50.410">
    <property type="entry name" value="von Willebrand factor, type A domain"/>
    <property type="match status" value="1"/>
</dbReference>